<proteinExistence type="predicted"/>
<keyword evidence="1" id="KW-1185">Reference proteome</keyword>
<dbReference type="GeneID" id="104606680"/>
<dbReference type="eggNOG" id="ENOG502S39P">
    <property type="taxonomic scope" value="Eukaryota"/>
</dbReference>
<dbReference type="Proteomes" id="UP000189703">
    <property type="component" value="Unplaced"/>
</dbReference>
<dbReference type="RefSeq" id="XP_010270306.1">
    <property type="nucleotide sequence ID" value="XM_010272004.1"/>
</dbReference>
<reference evidence="2" key="1">
    <citation type="submission" date="2025-08" db="UniProtKB">
        <authorList>
            <consortium name="RefSeq"/>
        </authorList>
    </citation>
    <scope>IDENTIFICATION</scope>
</reference>
<dbReference type="OMA" id="YREQHIV"/>
<dbReference type="PANTHER" id="PTHR34194">
    <property type="entry name" value="F14J8.16 PROTEIN"/>
    <property type="match status" value="1"/>
</dbReference>
<accession>A0A1U8ARG6</accession>
<dbReference type="AlphaFoldDB" id="A0A1U8ARG6"/>
<dbReference type="KEGG" id="nnu:104606680"/>
<organism evidence="1 2">
    <name type="scientific">Nelumbo nucifera</name>
    <name type="common">Sacred lotus</name>
    <dbReference type="NCBI Taxonomy" id="4432"/>
    <lineage>
        <taxon>Eukaryota</taxon>
        <taxon>Viridiplantae</taxon>
        <taxon>Streptophyta</taxon>
        <taxon>Embryophyta</taxon>
        <taxon>Tracheophyta</taxon>
        <taxon>Spermatophyta</taxon>
        <taxon>Magnoliopsida</taxon>
        <taxon>Proteales</taxon>
        <taxon>Nelumbonaceae</taxon>
        <taxon>Nelumbo</taxon>
    </lineage>
</organism>
<dbReference type="PANTHER" id="PTHR34194:SF2">
    <property type="entry name" value="F14J8.16 PROTEIN"/>
    <property type="match status" value="1"/>
</dbReference>
<protein>
    <submittedName>
        <fullName evidence="2">Uncharacterized protein LOC104606680 isoform X1</fullName>
    </submittedName>
</protein>
<name>A0A1U8ARG6_NELNU</name>
<dbReference type="OrthoDB" id="298344at2759"/>
<dbReference type="STRING" id="4432.A0A1U8ARG6"/>
<sequence>MGLFKLSGNIGNLRSDYTHDPTIARNRKRRRLNSGGFKPDSFIGNREEALHSDPEDQIPIDDTEDQVDGDYKIFLKILGVDSDAESTENDVDPDYKMFMDNLKEDGKSFIYERMKKNGKFVAIRYAEEDDLSDKKKIEGQSSGDHFPSGEGKDSMLEEDLKLEPLTPCGEDSCAIKKYCPVGFYTPFPDSKNETKISTVDESYSMFLKNVKVDGYSMILVDEDGNTVKYEDDYPSPTKSESLGAESPLDCSAQDLNSSMDESDCSCIESQMARNLSEYRDNLIAVLRKPYSWTEYEKLLSDATNQKQVERHRDLRGGLKIYQTEQTGASYVDYFPDFSEVLKSVQRNRRRALNLLRGFFFYLKNLSHEGAFKPWSDPSILDILPGDDE</sequence>
<gene>
    <name evidence="2" type="primary">LOC104606680</name>
</gene>
<evidence type="ECO:0000313" key="1">
    <source>
        <dbReference type="Proteomes" id="UP000189703"/>
    </source>
</evidence>
<evidence type="ECO:0000313" key="2">
    <source>
        <dbReference type="RefSeq" id="XP_010270306.1"/>
    </source>
</evidence>